<dbReference type="AlphaFoldDB" id="A0AA38S4V8"/>
<feature type="compositionally biased region" description="Low complexity" evidence="4">
    <location>
        <begin position="898"/>
        <end position="931"/>
    </location>
</feature>
<dbReference type="EMBL" id="JANBVN010000029">
    <property type="protein sequence ID" value="KAJ9160893.1"/>
    <property type="molecule type" value="Genomic_DNA"/>
</dbReference>
<feature type="coiled-coil region" evidence="3">
    <location>
        <begin position="713"/>
        <end position="758"/>
    </location>
</feature>
<evidence type="ECO:0000256" key="1">
    <source>
        <dbReference type="ARBA" id="ARBA00022468"/>
    </source>
</evidence>
<dbReference type="Proteomes" id="UP001174691">
    <property type="component" value="Unassembled WGS sequence"/>
</dbReference>
<dbReference type="Gene3D" id="1.10.10.750">
    <property type="entry name" value="Ypt/Rab-GAP domain of gyp1p, domain 1"/>
    <property type="match status" value="1"/>
</dbReference>
<dbReference type="SUPFAM" id="SSF90257">
    <property type="entry name" value="Myosin rod fragments"/>
    <property type="match status" value="1"/>
</dbReference>
<dbReference type="InterPro" id="IPR050302">
    <property type="entry name" value="Rab_GAP_TBC_domain"/>
</dbReference>
<dbReference type="Pfam" id="PF00566">
    <property type="entry name" value="RabGAP-TBC"/>
    <property type="match status" value="1"/>
</dbReference>
<feature type="compositionally biased region" description="Polar residues" evidence="4">
    <location>
        <begin position="153"/>
        <end position="167"/>
    </location>
</feature>
<dbReference type="GO" id="GO:0031267">
    <property type="term" value="F:small GTPase binding"/>
    <property type="evidence" value="ECO:0007669"/>
    <property type="project" value="TreeGrafter"/>
</dbReference>
<feature type="compositionally biased region" description="Gly residues" evidence="4">
    <location>
        <begin position="1110"/>
        <end position="1120"/>
    </location>
</feature>
<dbReference type="FunFam" id="1.10.10.750:FF:000003">
    <property type="entry name" value="GTPase activating protein (Evi5)"/>
    <property type="match status" value="1"/>
</dbReference>
<evidence type="ECO:0000313" key="7">
    <source>
        <dbReference type="Proteomes" id="UP001174691"/>
    </source>
</evidence>
<feature type="region of interest" description="Disordered" evidence="4">
    <location>
        <begin position="119"/>
        <end position="190"/>
    </location>
</feature>
<dbReference type="SMART" id="SM00164">
    <property type="entry name" value="TBC"/>
    <property type="match status" value="1"/>
</dbReference>
<dbReference type="Gene3D" id="1.10.472.80">
    <property type="entry name" value="Ypt/Rab-GAP domain of gyp1p, domain 3"/>
    <property type="match status" value="1"/>
</dbReference>
<feature type="compositionally biased region" description="Basic and acidic residues" evidence="4">
    <location>
        <begin position="1"/>
        <end position="14"/>
    </location>
</feature>
<feature type="region of interest" description="Disordered" evidence="4">
    <location>
        <begin position="862"/>
        <end position="959"/>
    </location>
</feature>
<feature type="compositionally biased region" description="Low complexity" evidence="4">
    <location>
        <begin position="1100"/>
        <end position="1109"/>
    </location>
</feature>
<feature type="region of interest" description="Disordered" evidence="4">
    <location>
        <begin position="594"/>
        <end position="628"/>
    </location>
</feature>
<evidence type="ECO:0000256" key="2">
    <source>
        <dbReference type="ARBA" id="ARBA00023054"/>
    </source>
</evidence>
<feature type="region of interest" description="Disordered" evidence="4">
    <location>
        <begin position="675"/>
        <end position="711"/>
    </location>
</feature>
<dbReference type="SUPFAM" id="SSF47923">
    <property type="entry name" value="Ypt/Rab-GAP domain of gyp1p"/>
    <property type="match status" value="2"/>
</dbReference>
<dbReference type="InterPro" id="IPR000195">
    <property type="entry name" value="Rab-GAP-TBC_dom"/>
</dbReference>
<proteinExistence type="predicted"/>
<feature type="region of interest" description="Disordered" evidence="4">
    <location>
        <begin position="1"/>
        <end position="64"/>
    </location>
</feature>
<organism evidence="6 7">
    <name type="scientific">Coniochaeta hoffmannii</name>
    <dbReference type="NCBI Taxonomy" id="91930"/>
    <lineage>
        <taxon>Eukaryota</taxon>
        <taxon>Fungi</taxon>
        <taxon>Dikarya</taxon>
        <taxon>Ascomycota</taxon>
        <taxon>Pezizomycotina</taxon>
        <taxon>Sordariomycetes</taxon>
        <taxon>Sordariomycetidae</taxon>
        <taxon>Coniochaetales</taxon>
        <taxon>Coniochaetaceae</taxon>
        <taxon>Coniochaeta</taxon>
    </lineage>
</organism>
<keyword evidence="1" id="KW-0343">GTPase activation</keyword>
<keyword evidence="2 3" id="KW-0175">Coiled coil</keyword>
<feature type="region of interest" description="Disordered" evidence="4">
    <location>
        <begin position="220"/>
        <end position="246"/>
    </location>
</feature>
<evidence type="ECO:0000313" key="6">
    <source>
        <dbReference type="EMBL" id="KAJ9160893.1"/>
    </source>
</evidence>
<feature type="compositionally biased region" description="Low complexity" evidence="4">
    <location>
        <begin position="594"/>
        <end position="622"/>
    </location>
</feature>
<evidence type="ECO:0000256" key="4">
    <source>
        <dbReference type="SAM" id="MobiDB-lite"/>
    </source>
</evidence>
<evidence type="ECO:0000256" key="3">
    <source>
        <dbReference type="SAM" id="Coils"/>
    </source>
</evidence>
<feature type="compositionally biased region" description="Basic and acidic residues" evidence="4">
    <location>
        <begin position="868"/>
        <end position="890"/>
    </location>
</feature>
<dbReference type="GO" id="GO:0005096">
    <property type="term" value="F:GTPase activator activity"/>
    <property type="evidence" value="ECO:0007669"/>
    <property type="project" value="UniProtKB-KW"/>
</dbReference>
<feature type="compositionally biased region" description="Basic and acidic residues" evidence="4">
    <location>
        <begin position="41"/>
        <end position="51"/>
    </location>
</feature>
<feature type="region of interest" description="Disordered" evidence="4">
    <location>
        <begin position="760"/>
        <end position="783"/>
    </location>
</feature>
<evidence type="ECO:0000259" key="5">
    <source>
        <dbReference type="PROSITE" id="PS50086"/>
    </source>
</evidence>
<comment type="caution">
    <text evidence="6">The sequence shown here is derived from an EMBL/GenBank/DDBJ whole genome shotgun (WGS) entry which is preliminary data.</text>
</comment>
<dbReference type="PANTHER" id="PTHR47219">
    <property type="entry name" value="RAB GTPASE-ACTIVATING PROTEIN 1-LIKE"/>
    <property type="match status" value="1"/>
</dbReference>
<sequence length="1120" mass="121329">MEPDHNGADNDRHAPQSIPASATAMDEISRPRSDAVPTADEDNRRGVDHDSLVTVRLSEPPYLHVNTSLASDLLPSRKSMHGNEHTPSDAMAELTREDQDGVEGLHHPQECESIISTATAVSEHSRSLQDELGEDDLPDDSESLHSALDDPDITQQESNDTSLTSHPRSSEETNWEQLQEIEDQESKDHVSENATAALLARLDQENNLLATNPKTVKVQVVEGRDSSRRTTRPPSMAQIRHMVNGPQPPSLRYSVLPPPPMTDLQFYAALVKDYRQTAARLPTLLTNKIRKGVPPPLRGIVWQSMTLAQDRSLHETYESLSGESSPYEGIIGKDLGRSFPGVEMFRDPDGEGQRNLGRVLRCFSLYDQKIGYCQGLAFLVGPLLMHMSDKEAFCVLVRLMESYDLRDCFLPDLAGLHVRIYQFRELLRQHLPVLSAHLEDLQVDPAYVSQWFLSFFAVTCPLPMLFRIYDVIFAEGASETIMRVALSLMHKNQDRLLACTELENVVQLLLSRSLWGCYNYNADELVEHFVSLSDVITRERLAALEQGYRESQLSDSAANIAGPGANLKGAADARRALDITTAASRFLGRIWASTSSSSPKLGSSASGAVSPSTASSSTLTPGFTSAASRPLSMLRRTVSKQSLASTLNSMEASSNSSSSSAASVLSSASTELTSISRDSSAADNISSRQSAPSINGPGAKPSAGRSNANKEDERNLHNQIEDLLTALSELQRNHALLADQLQREREERNEDKKAVRSLLDGLRNKAGNKPTAPPFDGSSDSDTITLVDSRRAIERPSEEQLSGLLDVVEQRFGDEHDNRRSSIPQTKPQLRDELARAKEQLSNELSKSQQYNQRIYQLEQEVSSVSDQLRESRTHVRSLHQEKQRLEKQIHGMRVRASDSTPTTSTTETSGWFSQATGIGATGATPSAPGGLRELKLGRSKSTPSQSTSPPSKRASSLMLHRPANGSRESLVPAPLTAPVSEHDGLLLELVQAKTSEAIARQEAEEMKQKLESLRKAFGLAPGEVSSFIASHNNNNISVSAATTTTTTAGQATAAASAAIGGMFGRLTGSGAAASADGRAAAAAAAAAAATPNRPALLSAATTPAPATATGGGGFWGWKR</sequence>
<accession>A0AA38S4V8</accession>
<gene>
    <name evidence="6" type="ORF">NKR19_g2779</name>
</gene>
<dbReference type="PANTHER" id="PTHR47219:SF9">
    <property type="entry name" value="GTPASE ACTIVATING PROTEIN AND CENTROSOME-ASSOCIATED, ISOFORM B"/>
    <property type="match status" value="1"/>
</dbReference>
<dbReference type="Gene3D" id="1.10.8.270">
    <property type="entry name" value="putative rabgap domain of human tbc1 domain family member 14 like domains"/>
    <property type="match status" value="1"/>
</dbReference>
<feature type="domain" description="Rab-GAP TBC" evidence="5">
    <location>
        <begin position="292"/>
        <end position="476"/>
    </location>
</feature>
<feature type="compositionally biased region" description="Acidic residues" evidence="4">
    <location>
        <begin position="131"/>
        <end position="141"/>
    </location>
</feature>
<feature type="region of interest" description="Disordered" evidence="4">
    <location>
        <begin position="1099"/>
        <end position="1120"/>
    </location>
</feature>
<protein>
    <submittedName>
        <fullName evidence="6">TBC-domain-containing protein</fullName>
    </submittedName>
</protein>
<feature type="coiled-coil region" evidence="3">
    <location>
        <begin position="990"/>
        <end position="1017"/>
    </location>
</feature>
<dbReference type="PROSITE" id="PS50086">
    <property type="entry name" value="TBC_RABGAP"/>
    <property type="match status" value="1"/>
</dbReference>
<keyword evidence="7" id="KW-1185">Reference proteome</keyword>
<reference evidence="6" key="1">
    <citation type="submission" date="2022-07" db="EMBL/GenBank/DDBJ databases">
        <title>Fungi with potential for degradation of polypropylene.</title>
        <authorList>
            <person name="Gostincar C."/>
        </authorList>
    </citation>
    <scope>NUCLEOTIDE SEQUENCE</scope>
    <source>
        <strain evidence="6">EXF-13287</strain>
    </source>
</reference>
<name>A0AA38S4V8_9PEZI</name>
<feature type="compositionally biased region" description="Low complexity" evidence="4">
    <location>
        <begin position="940"/>
        <end position="953"/>
    </location>
</feature>
<dbReference type="InterPro" id="IPR035969">
    <property type="entry name" value="Rab-GAP_TBC_sf"/>
</dbReference>
<dbReference type="FunFam" id="1.10.8.270:FF:000001">
    <property type="entry name" value="TBC1 domain family member 1"/>
    <property type="match status" value="1"/>
</dbReference>
<feature type="compositionally biased region" description="Polar residues" evidence="4">
    <location>
        <begin position="675"/>
        <end position="693"/>
    </location>
</feature>
<dbReference type="FunFam" id="1.10.472.80:FF:000027">
    <property type="entry name" value="GTPase activating protein (Evi5)"/>
    <property type="match status" value="1"/>
</dbReference>